<evidence type="ECO:0000256" key="1">
    <source>
        <dbReference type="ARBA" id="ARBA00004365"/>
    </source>
</evidence>
<dbReference type="OrthoDB" id="9802553at2"/>
<evidence type="ECO:0000256" key="6">
    <source>
        <dbReference type="ARBA" id="ARBA00023143"/>
    </source>
</evidence>
<dbReference type="RefSeq" id="WP_089514602.1">
    <property type="nucleotide sequence ID" value="NZ_NJGG01000001.1"/>
</dbReference>
<evidence type="ECO:0000256" key="3">
    <source>
        <dbReference type="ARBA" id="ARBA00009677"/>
    </source>
</evidence>
<evidence type="ECO:0000259" key="9">
    <source>
        <dbReference type="Pfam" id="PF06429"/>
    </source>
</evidence>
<dbReference type="PANTHER" id="PTHR30033:SF1">
    <property type="entry name" value="FLAGELLAR HOOK-ASSOCIATED PROTEIN 1"/>
    <property type="match status" value="1"/>
</dbReference>
<evidence type="ECO:0000259" key="8">
    <source>
        <dbReference type="Pfam" id="PF00460"/>
    </source>
</evidence>
<accession>A0A229FUH7</accession>
<evidence type="ECO:0000259" key="10">
    <source>
        <dbReference type="Pfam" id="PF22638"/>
    </source>
</evidence>
<proteinExistence type="inferred from homology"/>
<sequence length="556" mass="58186">MADILSIAQSGLHAAQAGINTTGQNIANVSTPGYSRQVVEQQPSPSVQYGLTSIGQGTNVTGIHRIYSEFLAAQANTARTTSSNLATQSAEMQPINNLLTDSSSGLSTAVLDFFNKLQNLSSKPSDTSSRQTVISASQNLVARFNDAQKQLTNVNSGLNIQIKDSVTKINEAASQIASLNQQIAVSQTSRGGSNVNGLLDQRDQVVANLSKQIKLTVNEQDGNYNVMIGNGVPLVLAFNTYKLETVASKTDPTRLNVTHTPNGGAEVDVSDVLLGGSLGGIFDFRKNILNPTQNTIGQIILAITSDINAVNKTGLKANGMLGGNIFTQPASLATPYTTNSGTGGISITITDTNLLTNSDYILEKTGAGDSYNLTRVSDGVNVYSNSALASITNAGFSLSINAGAVSSGDQFLLRPTYSGASSYSVTATINDIATAAAGTSMQPNPVVAPAPGDNSNVLAMLAKQTSLGMNGGLSSYQDTLGGLISTVGNKSAELKATSAYADQWQQSSSVAMENYSGINLEEEAANLLRYQQAYQASGTVLQMARQMFDSVLNIMR</sequence>
<evidence type="ECO:0000256" key="7">
    <source>
        <dbReference type="RuleBase" id="RU362065"/>
    </source>
</evidence>
<dbReference type="PRINTS" id="PR01005">
    <property type="entry name" value="FLGHOOKAP1"/>
</dbReference>
<keyword evidence="11" id="KW-0969">Cilium</keyword>
<keyword evidence="6 7" id="KW-0975">Bacterial flagellum</keyword>
<feature type="domain" description="Flagellar hook-associated protein FlgK helical" evidence="10">
    <location>
        <begin position="93"/>
        <end position="326"/>
    </location>
</feature>
<dbReference type="GO" id="GO:0044780">
    <property type="term" value="P:bacterial-type flagellum assembly"/>
    <property type="evidence" value="ECO:0007669"/>
    <property type="project" value="InterPro"/>
</dbReference>
<comment type="subcellular location">
    <subcellularLocation>
        <location evidence="1 7">Bacterial flagellum</location>
    </subcellularLocation>
    <subcellularLocation>
        <location evidence="2 7">Secreted</location>
    </subcellularLocation>
</comment>
<keyword evidence="12" id="KW-1185">Reference proteome</keyword>
<dbReference type="GO" id="GO:0005576">
    <property type="term" value="C:extracellular region"/>
    <property type="evidence" value="ECO:0007669"/>
    <property type="project" value="UniProtKB-SubCell"/>
</dbReference>
<dbReference type="Pfam" id="PF06429">
    <property type="entry name" value="Flg_bbr_C"/>
    <property type="match status" value="1"/>
</dbReference>
<dbReference type="NCBIfam" id="TIGR02492">
    <property type="entry name" value="flgK_ends"/>
    <property type="match status" value="1"/>
</dbReference>
<evidence type="ECO:0000256" key="2">
    <source>
        <dbReference type="ARBA" id="ARBA00004613"/>
    </source>
</evidence>
<feature type="domain" description="Flagellar basal body rod protein N-terminal" evidence="8">
    <location>
        <begin position="6"/>
        <end position="34"/>
    </location>
</feature>
<dbReference type="SUPFAM" id="SSF64518">
    <property type="entry name" value="Phase 1 flagellin"/>
    <property type="match status" value="1"/>
</dbReference>
<gene>
    <name evidence="7" type="primary">flgK</name>
    <name evidence="11" type="ORF">AOC33_00220</name>
</gene>
<keyword evidence="5 7" id="KW-0964">Secreted</keyword>
<protein>
    <recommendedName>
        <fullName evidence="4 7">Flagellar hook-associated protein 1</fullName>
        <shortName evidence="7">HAP1</shortName>
    </recommendedName>
</protein>
<dbReference type="GO" id="GO:0009424">
    <property type="term" value="C:bacterial-type flagellum hook"/>
    <property type="evidence" value="ECO:0007669"/>
    <property type="project" value="UniProtKB-UniRule"/>
</dbReference>
<reference evidence="11 12" key="1">
    <citation type="submission" date="2017-06" db="EMBL/GenBank/DDBJ databases">
        <title>Reclassification of a Polynucleobacter cosmopolitanus strain isolated from tropical Lake Victoria as Polynucleobacter victoriensis comb. nov.</title>
        <authorList>
            <person name="Hahn M.W."/>
        </authorList>
    </citation>
    <scope>NUCLEOTIDE SEQUENCE [LARGE SCALE GENOMIC DNA]</scope>
    <source>
        <strain evidence="11 12">MWH-MoIso2</strain>
    </source>
</reference>
<keyword evidence="11" id="KW-0966">Cell projection</keyword>
<dbReference type="InterPro" id="IPR053927">
    <property type="entry name" value="FlgK_helical"/>
</dbReference>
<dbReference type="Pfam" id="PF22638">
    <property type="entry name" value="FlgK_D1"/>
    <property type="match status" value="1"/>
</dbReference>
<feature type="domain" description="Flagellar basal-body/hook protein C-terminal" evidence="9">
    <location>
        <begin position="515"/>
        <end position="554"/>
    </location>
</feature>
<dbReference type="AlphaFoldDB" id="A0A229FUH7"/>
<dbReference type="PANTHER" id="PTHR30033">
    <property type="entry name" value="FLAGELLAR HOOK-ASSOCIATED PROTEIN 1"/>
    <property type="match status" value="1"/>
</dbReference>
<dbReference type="GO" id="GO:0005198">
    <property type="term" value="F:structural molecule activity"/>
    <property type="evidence" value="ECO:0007669"/>
    <property type="project" value="UniProtKB-UniRule"/>
</dbReference>
<dbReference type="Pfam" id="PF00460">
    <property type="entry name" value="Flg_bb_rod"/>
    <property type="match status" value="1"/>
</dbReference>
<comment type="similarity">
    <text evidence="3 7">Belongs to the flagella basal body rod proteins family.</text>
</comment>
<organism evidence="11 12">
    <name type="scientific">Polynucleobacter cosmopolitanus</name>
    <dbReference type="NCBI Taxonomy" id="351345"/>
    <lineage>
        <taxon>Bacteria</taxon>
        <taxon>Pseudomonadati</taxon>
        <taxon>Pseudomonadota</taxon>
        <taxon>Betaproteobacteria</taxon>
        <taxon>Burkholderiales</taxon>
        <taxon>Burkholderiaceae</taxon>
        <taxon>Polynucleobacter</taxon>
    </lineage>
</organism>
<dbReference type="InterPro" id="IPR002371">
    <property type="entry name" value="FlgK"/>
</dbReference>
<evidence type="ECO:0000313" key="11">
    <source>
        <dbReference type="EMBL" id="OXL15563.1"/>
    </source>
</evidence>
<dbReference type="InterPro" id="IPR010930">
    <property type="entry name" value="Flg_bb/hook_C_dom"/>
</dbReference>
<evidence type="ECO:0000313" key="12">
    <source>
        <dbReference type="Proteomes" id="UP000215188"/>
    </source>
</evidence>
<dbReference type="EMBL" id="NJGG01000001">
    <property type="protein sequence ID" value="OXL15563.1"/>
    <property type="molecule type" value="Genomic_DNA"/>
</dbReference>
<name>A0A229FUH7_9BURK</name>
<keyword evidence="11" id="KW-0282">Flagellum</keyword>
<evidence type="ECO:0000256" key="5">
    <source>
        <dbReference type="ARBA" id="ARBA00022525"/>
    </source>
</evidence>
<comment type="caution">
    <text evidence="11">The sequence shown here is derived from an EMBL/GenBank/DDBJ whole genome shotgun (WGS) entry which is preliminary data.</text>
</comment>
<evidence type="ECO:0000256" key="4">
    <source>
        <dbReference type="ARBA" id="ARBA00016244"/>
    </source>
</evidence>
<dbReference type="Proteomes" id="UP000215188">
    <property type="component" value="Unassembled WGS sequence"/>
</dbReference>
<dbReference type="InterPro" id="IPR001444">
    <property type="entry name" value="Flag_bb_rod_N"/>
</dbReference>